<evidence type="ECO:0000256" key="2">
    <source>
        <dbReference type="SAM" id="SignalP"/>
    </source>
</evidence>
<accession>A0A2Z6GAQ2</accession>
<organism evidence="3 4">
    <name type="scientific">Ferriphaselus amnicola</name>
    <dbReference type="NCBI Taxonomy" id="1188319"/>
    <lineage>
        <taxon>Bacteria</taxon>
        <taxon>Pseudomonadati</taxon>
        <taxon>Pseudomonadota</taxon>
        <taxon>Betaproteobacteria</taxon>
        <taxon>Nitrosomonadales</taxon>
        <taxon>Gallionellaceae</taxon>
        <taxon>Ferriphaselus</taxon>
    </lineage>
</organism>
<dbReference type="Pfam" id="PF08757">
    <property type="entry name" value="CotH"/>
    <property type="match status" value="1"/>
</dbReference>
<feature type="signal peptide" evidence="2">
    <location>
        <begin position="1"/>
        <end position="31"/>
    </location>
</feature>
<name>A0A2Z6GAQ2_9PROT</name>
<proteinExistence type="predicted"/>
<evidence type="ECO:0000256" key="1">
    <source>
        <dbReference type="SAM" id="MobiDB-lite"/>
    </source>
</evidence>
<keyword evidence="3" id="KW-0946">Virion</keyword>
<feature type="compositionally biased region" description="Low complexity" evidence="1">
    <location>
        <begin position="57"/>
        <end position="67"/>
    </location>
</feature>
<dbReference type="STRING" id="1188319.OYT1_01825"/>
<keyword evidence="4" id="KW-1185">Reference proteome</keyword>
<dbReference type="PANTHER" id="PTHR40050">
    <property type="entry name" value="INNER SPORE COAT PROTEIN H"/>
    <property type="match status" value="1"/>
</dbReference>
<dbReference type="EMBL" id="AP018738">
    <property type="protein sequence ID" value="BBE50517.1"/>
    <property type="molecule type" value="Genomic_DNA"/>
</dbReference>
<feature type="chain" id="PRO_5017430777" evidence="2">
    <location>
        <begin position="32"/>
        <end position="716"/>
    </location>
</feature>
<dbReference type="AlphaFoldDB" id="A0A2Z6GAQ2"/>
<gene>
    <name evidence="3" type="ORF">OYT1_ch0956</name>
</gene>
<evidence type="ECO:0000313" key="4">
    <source>
        <dbReference type="Proteomes" id="UP000033070"/>
    </source>
</evidence>
<dbReference type="PROSITE" id="PS51257">
    <property type="entry name" value="PROKAR_LIPOPROTEIN"/>
    <property type="match status" value="1"/>
</dbReference>
<dbReference type="KEGG" id="fam:OYT1_ch0956"/>
<evidence type="ECO:0000313" key="3">
    <source>
        <dbReference type="EMBL" id="BBE50517.1"/>
    </source>
</evidence>
<dbReference type="Proteomes" id="UP000033070">
    <property type="component" value="Chromosome"/>
</dbReference>
<dbReference type="InterPro" id="IPR014867">
    <property type="entry name" value="Spore_coat_CotH_CotH2/3/7"/>
</dbReference>
<dbReference type="PANTHER" id="PTHR40050:SF1">
    <property type="entry name" value="INNER SPORE COAT PROTEIN H"/>
    <property type="match status" value="1"/>
</dbReference>
<sequence>MKLFGVNQLRNGGSVLVAVFVCAVGSCQALATEPPADFPFLPRSKPYLTSVAEGEEQAGSKQAAKSSKASKQKSPRATSYLQKEANEEALGFNLDANSDSKNLEYMGPFGQILYGPLPMASIEMEMDEDESVLLFYKPAHDGSSFPASLVKDGEQLKGRVSVKGSSTRGFIKKSLLLKLDKETKGDWYGYRKISLNSMSTDPSMLREWLSWDLARASGMNVLNSFYTRLYINKKYIGLFLFTEWVSPEVFDRDGLGTDGELYQPNDSTHCGDLSAASLNGATQTAGKKINRGTNCYEKYSPADGNLANLEKLAKGITSTPEGSFHRFVDANFHNDSILNWIAVNGMVGNGDTYNKNYFLYYSNKVAQWEVMPWDFDLSMGRSWDPYLAKPRDVFNDNFVYYYTPDIGFPGQAKTRVLEDPILLERLKRRIAHLLGIGEPYGDSRTYGWFSPERVAARINAIQNYTIQDAQQDPFSSNRIYSYEEQADAIKYFVLAHYSFLKATTVGENTNWQYTYDPNLPMVPAPTVASMMSASWTAQRSGYERPLVDKTTGRITSVVKVRSISKPMTITSTVLSFQPPKQLPPGRSANQCLNRSWELTTKGTSPIVADVTFEYLQENSQNSEARGLAGEQKDLQLWLLDGDAWNPQFTRTNSLSKTLSVRNLSVPANRTLRFVACVDAPDEAAKQSTGATPPKEVTVQNPTVKAFKGFFESFKRK</sequence>
<protein>
    <submittedName>
        <fullName evidence="3">Inner spore coat protein H</fullName>
    </submittedName>
</protein>
<keyword evidence="2" id="KW-0732">Signal</keyword>
<dbReference type="OrthoDB" id="3235126at2"/>
<dbReference type="RefSeq" id="WP_062626986.1">
    <property type="nucleotide sequence ID" value="NZ_AP018738.1"/>
</dbReference>
<feature type="region of interest" description="Disordered" evidence="1">
    <location>
        <begin position="51"/>
        <end position="79"/>
    </location>
</feature>
<reference evidence="3 4" key="1">
    <citation type="submission" date="2018-06" db="EMBL/GenBank/DDBJ databases">
        <title>OYT1 Genome Sequencing.</title>
        <authorList>
            <person name="Kato S."/>
            <person name="Itoh T."/>
            <person name="Ohkuma M."/>
        </authorList>
    </citation>
    <scope>NUCLEOTIDE SEQUENCE [LARGE SCALE GENOMIC DNA]</scope>
    <source>
        <strain evidence="3 4">OYT1</strain>
    </source>
</reference>
<keyword evidence="3" id="KW-0167">Capsid protein</keyword>